<dbReference type="PANTHER" id="PTHR10209:SF751">
    <property type="entry name" value="OS06G0255100 PROTEIN"/>
    <property type="match status" value="1"/>
</dbReference>
<feature type="domain" description="Non-haem dioxygenase N-terminal" evidence="4">
    <location>
        <begin position="55"/>
        <end position="155"/>
    </location>
</feature>
<evidence type="ECO:0000256" key="3">
    <source>
        <dbReference type="ARBA" id="ARBA00023004"/>
    </source>
</evidence>
<dbReference type="Gene3D" id="2.60.120.330">
    <property type="entry name" value="B-lactam Antibiotic, Isopenicillin N Synthase, Chain"/>
    <property type="match status" value="2"/>
</dbReference>
<feature type="non-terminal residue" evidence="5">
    <location>
        <position position="1"/>
    </location>
</feature>
<dbReference type="InterPro" id="IPR026992">
    <property type="entry name" value="DIOX_N"/>
</dbReference>
<dbReference type="Proteomes" id="UP001188597">
    <property type="component" value="Unassembled WGS sequence"/>
</dbReference>
<dbReference type="GO" id="GO:0016491">
    <property type="term" value="F:oxidoreductase activity"/>
    <property type="evidence" value="ECO:0007669"/>
    <property type="project" value="UniProtKB-KW"/>
</dbReference>
<evidence type="ECO:0000313" key="5">
    <source>
        <dbReference type="EMBL" id="KAK3008041.1"/>
    </source>
</evidence>
<dbReference type="PANTHER" id="PTHR10209">
    <property type="entry name" value="OXIDOREDUCTASE, 2OG-FE II OXYGENASE FAMILY PROTEIN"/>
    <property type="match status" value="1"/>
</dbReference>
<protein>
    <recommendedName>
        <fullName evidence="4">Non-haem dioxygenase N-terminal domain-containing protein</fullName>
    </recommendedName>
</protein>
<dbReference type="AlphaFoldDB" id="A0AA89APQ0"/>
<dbReference type="SUPFAM" id="SSF51197">
    <property type="entry name" value="Clavaminate synthase-like"/>
    <property type="match status" value="1"/>
</dbReference>
<dbReference type="GO" id="GO:0046872">
    <property type="term" value="F:metal ion binding"/>
    <property type="evidence" value="ECO:0007669"/>
    <property type="project" value="UniProtKB-KW"/>
</dbReference>
<gene>
    <name evidence="5" type="ORF">RJ639_014936</name>
</gene>
<sequence>MEQTTAEVRVRDETRVGVKALVDSGLVKIPKIYIHPAEDLQKTLFNDTNGIHLEVPTIDLGGVLDGTRRKEIVKEICEASERVGFFQLINQGVPISVLDATDGVRCFNEQGFNEQPSKIKMRLYTPHPTLGVRYYSNEDFQETKCWRDTLSCFSFDDKIQDSDKFPSLISNNKFKSVKDRVVAKTVGPRISVACFLSNGSRTRSQPMGPIKELLFPDNPPIYKE</sequence>
<dbReference type="Pfam" id="PF14226">
    <property type="entry name" value="DIOX_N"/>
    <property type="match status" value="1"/>
</dbReference>
<keyword evidence="2" id="KW-0560">Oxidoreductase</keyword>
<keyword evidence="1" id="KW-0479">Metal-binding</keyword>
<reference evidence="5" key="1">
    <citation type="submission" date="2022-12" db="EMBL/GenBank/DDBJ databases">
        <title>Draft genome assemblies for two species of Escallonia (Escalloniales).</title>
        <authorList>
            <person name="Chanderbali A."/>
            <person name="Dervinis C."/>
            <person name="Anghel I."/>
            <person name="Soltis D."/>
            <person name="Soltis P."/>
            <person name="Zapata F."/>
        </authorList>
    </citation>
    <scope>NUCLEOTIDE SEQUENCE</scope>
    <source>
        <strain evidence="5">UCBG64.0493</strain>
        <tissue evidence="5">Leaf</tissue>
    </source>
</reference>
<keyword evidence="6" id="KW-1185">Reference proteome</keyword>
<evidence type="ECO:0000313" key="6">
    <source>
        <dbReference type="Proteomes" id="UP001188597"/>
    </source>
</evidence>
<keyword evidence="3" id="KW-0408">Iron</keyword>
<proteinExistence type="predicted"/>
<dbReference type="InterPro" id="IPR027443">
    <property type="entry name" value="IPNS-like_sf"/>
</dbReference>
<name>A0AA89APQ0_9ASTE</name>
<comment type="caution">
    <text evidence="5">The sequence shown here is derived from an EMBL/GenBank/DDBJ whole genome shotgun (WGS) entry which is preliminary data.</text>
</comment>
<accession>A0AA89APQ0</accession>
<dbReference type="EMBL" id="JAVXUP010001795">
    <property type="protein sequence ID" value="KAK3008041.1"/>
    <property type="molecule type" value="Genomic_DNA"/>
</dbReference>
<evidence type="ECO:0000256" key="1">
    <source>
        <dbReference type="ARBA" id="ARBA00022723"/>
    </source>
</evidence>
<evidence type="ECO:0000259" key="4">
    <source>
        <dbReference type="Pfam" id="PF14226"/>
    </source>
</evidence>
<evidence type="ECO:0000256" key="2">
    <source>
        <dbReference type="ARBA" id="ARBA00023002"/>
    </source>
</evidence>
<organism evidence="5 6">
    <name type="scientific">Escallonia herrerae</name>
    <dbReference type="NCBI Taxonomy" id="1293975"/>
    <lineage>
        <taxon>Eukaryota</taxon>
        <taxon>Viridiplantae</taxon>
        <taxon>Streptophyta</taxon>
        <taxon>Embryophyta</taxon>
        <taxon>Tracheophyta</taxon>
        <taxon>Spermatophyta</taxon>
        <taxon>Magnoliopsida</taxon>
        <taxon>eudicotyledons</taxon>
        <taxon>Gunneridae</taxon>
        <taxon>Pentapetalae</taxon>
        <taxon>asterids</taxon>
        <taxon>campanulids</taxon>
        <taxon>Escalloniales</taxon>
        <taxon>Escalloniaceae</taxon>
        <taxon>Escallonia</taxon>
    </lineage>
</organism>